<name>A0A1Y5RQB8_9RHOB</name>
<dbReference type="CDD" id="cd07178">
    <property type="entry name" value="terB_like_YebE"/>
    <property type="match status" value="1"/>
</dbReference>
<organism evidence="2 3">
    <name type="scientific">Palleronia marisminoris</name>
    <dbReference type="NCBI Taxonomy" id="315423"/>
    <lineage>
        <taxon>Bacteria</taxon>
        <taxon>Pseudomonadati</taxon>
        <taxon>Pseudomonadota</taxon>
        <taxon>Alphaproteobacteria</taxon>
        <taxon>Rhodobacterales</taxon>
        <taxon>Roseobacteraceae</taxon>
        <taxon>Palleronia</taxon>
    </lineage>
</organism>
<proteinExistence type="predicted"/>
<gene>
    <name evidence="2" type="primary">yebE_1</name>
    <name evidence="2" type="ORF">PAM7066_00680</name>
</gene>
<dbReference type="Gene3D" id="1.10.3680.10">
    <property type="entry name" value="TerB-like"/>
    <property type="match status" value="1"/>
</dbReference>
<dbReference type="Proteomes" id="UP000193870">
    <property type="component" value="Unassembled WGS sequence"/>
</dbReference>
<keyword evidence="3" id="KW-1185">Reference proteome</keyword>
<sequence length="241" mass="25417">MSLKRILGTMLATRMAGRGRRRGGLGTAAMLGGLGRRRRTGMMGGKLGMAALGYMAYKAYQDQQSKAGTSTGGTSSGAKGGGGLSGMVQDVMNTVTGGSQSSGGASAGATPAPEEEDMREEAQAAENLSNDTALLLIRAMITAAYSDGSLSMDERQRIMGEIDQAGDAEDRAVMEREIANPKPLDELLTQVNDEETAEEFYMASRAAVDGDSEADRTYLADLQRRLNLSDAQVAEVEEMAR</sequence>
<feature type="region of interest" description="Disordered" evidence="1">
    <location>
        <begin position="65"/>
        <end position="125"/>
    </location>
</feature>
<reference evidence="2 3" key="1">
    <citation type="submission" date="2017-03" db="EMBL/GenBank/DDBJ databases">
        <authorList>
            <person name="Afonso C.L."/>
            <person name="Miller P.J."/>
            <person name="Scott M.A."/>
            <person name="Spackman E."/>
            <person name="Goraichik I."/>
            <person name="Dimitrov K.M."/>
            <person name="Suarez D.L."/>
            <person name="Swayne D.E."/>
        </authorList>
    </citation>
    <scope>NUCLEOTIDE SEQUENCE [LARGE SCALE GENOMIC DNA]</scope>
    <source>
        <strain evidence="2 3">CECT 7066</strain>
    </source>
</reference>
<dbReference type="OrthoDB" id="5459344at2"/>
<evidence type="ECO:0000313" key="2">
    <source>
        <dbReference type="EMBL" id="SLN19982.1"/>
    </source>
</evidence>
<protein>
    <submittedName>
        <fullName evidence="2">Inner membrane protein YebE</fullName>
    </submittedName>
</protein>
<feature type="compositionally biased region" description="Gly residues" evidence="1">
    <location>
        <begin position="70"/>
        <end position="85"/>
    </location>
</feature>
<evidence type="ECO:0000313" key="3">
    <source>
        <dbReference type="Proteomes" id="UP000193870"/>
    </source>
</evidence>
<dbReference type="SUPFAM" id="SSF158682">
    <property type="entry name" value="TerB-like"/>
    <property type="match status" value="1"/>
</dbReference>
<feature type="compositionally biased region" description="Low complexity" evidence="1">
    <location>
        <begin position="97"/>
        <end position="109"/>
    </location>
</feature>
<dbReference type="RefSeq" id="WP_085852683.1">
    <property type="nucleotide sequence ID" value="NZ_FOPF01000001.1"/>
</dbReference>
<evidence type="ECO:0000256" key="1">
    <source>
        <dbReference type="SAM" id="MobiDB-lite"/>
    </source>
</evidence>
<dbReference type="Pfam" id="PF04391">
    <property type="entry name" value="DUF533"/>
    <property type="match status" value="1"/>
</dbReference>
<dbReference type="InterPro" id="IPR007486">
    <property type="entry name" value="YebE"/>
</dbReference>
<accession>A0A1Y5RQB8</accession>
<dbReference type="AlphaFoldDB" id="A0A1Y5RQB8"/>
<dbReference type="InterPro" id="IPR029024">
    <property type="entry name" value="TerB-like"/>
</dbReference>
<dbReference type="EMBL" id="FWFV01000001">
    <property type="protein sequence ID" value="SLN19982.1"/>
    <property type="molecule type" value="Genomic_DNA"/>
</dbReference>